<comment type="caution">
    <text evidence="3">The sequence shown here is derived from an EMBL/GenBank/DDBJ whole genome shotgun (WGS) entry which is preliminary data.</text>
</comment>
<feature type="region of interest" description="Disordered" evidence="1">
    <location>
        <begin position="80"/>
        <end position="99"/>
    </location>
</feature>
<proteinExistence type="predicted"/>
<dbReference type="InterPro" id="IPR036736">
    <property type="entry name" value="ACP-like_sf"/>
</dbReference>
<dbReference type="Pfam" id="PF00550">
    <property type="entry name" value="PP-binding"/>
    <property type="match status" value="1"/>
</dbReference>
<gene>
    <name evidence="3" type="ORF">FHS39_002622</name>
</gene>
<keyword evidence="4" id="KW-1185">Reference proteome</keyword>
<dbReference type="InterPro" id="IPR009081">
    <property type="entry name" value="PP-bd_ACP"/>
</dbReference>
<evidence type="ECO:0000313" key="3">
    <source>
        <dbReference type="EMBL" id="MBB4893591.1"/>
    </source>
</evidence>
<feature type="domain" description="Carrier" evidence="2">
    <location>
        <begin position="2"/>
        <end position="77"/>
    </location>
</feature>
<dbReference type="EMBL" id="JACHJH010000003">
    <property type="protein sequence ID" value="MBB4893591.1"/>
    <property type="molecule type" value="Genomic_DNA"/>
</dbReference>
<dbReference type="PROSITE" id="PS50075">
    <property type="entry name" value="CARRIER"/>
    <property type="match status" value="1"/>
</dbReference>
<dbReference type="SUPFAM" id="SSF47336">
    <property type="entry name" value="ACP-like"/>
    <property type="match status" value="1"/>
</dbReference>
<dbReference type="AlphaFoldDB" id="A0A7W7LPZ8"/>
<accession>A0A7W7LPZ8</accession>
<dbReference type="Proteomes" id="UP000556084">
    <property type="component" value="Unassembled WGS sequence"/>
</dbReference>
<organism evidence="3 4">
    <name type="scientific">Streptomyces olivoverticillatus</name>
    <dbReference type="NCBI Taxonomy" id="66427"/>
    <lineage>
        <taxon>Bacteria</taxon>
        <taxon>Bacillati</taxon>
        <taxon>Actinomycetota</taxon>
        <taxon>Actinomycetes</taxon>
        <taxon>Kitasatosporales</taxon>
        <taxon>Streptomycetaceae</taxon>
        <taxon>Streptomyces</taxon>
    </lineage>
</organism>
<evidence type="ECO:0000313" key="4">
    <source>
        <dbReference type="Proteomes" id="UP000556084"/>
    </source>
</evidence>
<dbReference type="Gene3D" id="1.10.1200.10">
    <property type="entry name" value="ACP-like"/>
    <property type="match status" value="1"/>
</dbReference>
<dbReference type="RefSeq" id="WP_184349466.1">
    <property type="nucleotide sequence ID" value="NZ_JACHJH010000003.1"/>
</dbReference>
<name>A0A7W7LPZ8_9ACTN</name>
<protein>
    <submittedName>
        <fullName evidence="3">Acyl carrier protein</fullName>
    </submittedName>
</protein>
<evidence type="ECO:0000259" key="2">
    <source>
        <dbReference type="PROSITE" id="PS50075"/>
    </source>
</evidence>
<evidence type="ECO:0000256" key="1">
    <source>
        <dbReference type="SAM" id="MobiDB-lite"/>
    </source>
</evidence>
<sequence length="99" mass="10671">MEPVYDLMAHLLTEHFGVPAEEITPDSTFEQLDIDSLARVEMITLLEDHLQVTLRQEPEGTTLGEAAAYLERLVAESGAGPEAVAADRAEPTALAGPAR</sequence>
<reference evidence="3 4" key="1">
    <citation type="submission" date="2020-08" db="EMBL/GenBank/DDBJ databases">
        <title>Genomic Encyclopedia of Type Strains, Phase III (KMG-III): the genomes of soil and plant-associated and newly described type strains.</title>
        <authorList>
            <person name="Whitman W."/>
        </authorList>
    </citation>
    <scope>NUCLEOTIDE SEQUENCE [LARGE SCALE GENOMIC DNA]</scope>
    <source>
        <strain evidence="3 4">CECT 3266</strain>
    </source>
</reference>